<reference evidence="4 5" key="1">
    <citation type="submission" date="2014-01" db="EMBL/GenBank/DDBJ databases">
        <title>Full genme sequencing of cellulolytic bacterium Gynuella sunshinyii YC6258T gen. nov., sp. nov.</title>
        <authorList>
            <person name="Khan H."/>
            <person name="Chung E.J."/>
            <person name="Chung Y.R."/>
        </authorList>
    </citation>
    <scope>NUCLEOTIDE SEQUENCE [LARGE SCALE GENOMIC DNA]</scope>
    <source>
        <strain evidence="4 5">YC6258</strain>
    </source>
</reference>
<dbReference type="Gene3D" id="3.30.450.20">
    <property type="entry name" value="PAS domain"/>
    <property type="match status" value="1"/>
</dbReference>
<dbReference type="Gene3D" id="3.30.70.270">
    <property type="match status" value="1"/>
</dbReference>
<protein>
    <submittedName>
        <fullName evidence="4">GGDEF domain</fullName>
    </submittedName>
</protein>
<keyword evidence="1" id="KW-0472">Membrane</keyword>
<dbReference type="PROSITE" id="PS50887">
    <property type="entry name" value="GGDEF"/>
    <property type="match status" value="1"/>
</dbReference>
<dbReference type="SMART" id="SM00267">
    <property type="entry name" value="GGDEF"/>
    <property type="match status" value="1"/>
</dbReference>
<keyword evidence="5" id="KW-1185">Reference proteome</keyword>
<dbReference type="CDD" id="cd01949">
    <property type="entry name" value="GGDEF"/>
    <property type="match status" value="1"/>
</dbReference>
<feature type="transmembrane region" description="Helical" evidence="1">
    <location>
        <begin position="9"/>
        <end position="29"/>
    </location>
</feature>
<dbReference type="KEGG" id="gsn:YC6258_05259"/>
<dbReference type="PANTHER" id="PTHR44757">
    <property type="entry name" value="DIGUANYLATE CYCLASE DGCP"/>
    <property type="match status" value="1"/>
</dbReference>
<accession>A0A0C5W3U9</accession>
<dbReference type="InterPro" id="IPR029787">
    <property type="entry name" value="Nucleotide_cyclase"/>
</dbReference>
<dbReference type="Proteomes" id="UP000032266">
    <property type="component" value="Chromosome"/>
</dbReference>
<keyword evidence="1" id="KW-0812">Transmembrane</keyword>
<dbReference type="EMBL" id="CP007142">
    <property type="protein sequence ID" value="AJQ97289.1"/>
    <property type="molecule type" value="Genomic_DNA"/>
</dbReference>
<dbReference type="SUPFAM" id="SSF55785">
    <property type="entry name" value="PYP-like sensor domain (PAS domain)"/>
    <property type="match status" value="1"/>
</dbReference>
<sequence length="366" mass="40340">MQKKLNNQLFALSGLGLIAGILLTQGISWITSAQKLAHMQILGFLCTGIAIILLTACFKLIAMVRLDISNQISAQLQQLLNKTNTILSASKKIKNDQQGLIRLLNETSEGAWLKNLDNEFIFANEHLGKLLNATPTALVNRDSSVVESDFLHHLNQVDARVIASAETESIEIETGNQHRFVIRSTPILNANGKVSGTAATVSDITHLKTLRELQEKWQFIDPLTNLGNILMGQNWLKDALATRQQDEIIAVLMFEYENFADISKQLGSMVVDLIVAETGNRIAGLVGKEQLPIRVSGDQFGLLIRKISDPADILSLAEQVKQRLSEPLTVHETELSLTPRMGMARTPVHGDDPIQLLATAEQDMRA</sequence>
<dbReference type="InterPro" id="IPR000160">
    <property type="entry name" value="GGDEF_dom"/>
</dbReference>
<dbReference type="RefSeq" id="WP_044619069.1">
    <property type="nucleotide sequence ID" value="NZ_CP007142.1"/>
</dbReference>
<dbReference type="PANTHER" id="PTHR44757:SF2">
    <property type="entry name" value="BIOFILM ARCHITECTURE MAINTENANCE PROTEIN MBAA"/>
    <property type="match status" value="1"/>
</dbReference>
<evidence type="ECO:0000259" key="3">
    <source>
        <dbReference type="PROSITE" id="PS50887"/>
    </source>
</evidence>
<dbReference type="InterPro" id="IPR035965">
    <property type="entry name" value="PAS-like_dom_sf"/>
</dbReference>
<evidence type="ECO:0000313" key="4">
    <source>
        <dbReference type="EMBL" id="AJQ97289.1"/>
    </source>
</evidence>
<dbReference type="InterPro" id="IPR043128">
    <property type="entry name" value="Rev_trsase/Diguanyl_cyclase"/>
</dbReference>
<gene>
    <name evidence="4" type="ORF">YC6258_05259</name>
</gene>
<feature type="domain" description="GGDEF" evidence="3">
    <location>
        <begin position="247"/>
        <end position="366"/>
    </location>
</feature>
<dbReference type="HOGENOM" id="CLU_755989_0_0_6"/>
<keyword evidence="1" id="KW-1133">Transmembrane helix</keyword>
<dbReference type="PROSITE" id="PS50113">
    <property type="entry name" value="PAC"/>
    <property type="match status" value="1"/>
</dbReference>
<feature type="transmembrane region" description="Helical" evidence="1">
    <location>
        <begin position="41"/>
        <end position="62"/>
    </location>
</feature>
<evidence type="ECO:0000259" key="2">
    <source>
        <dbReference type="PROSITE" id="PS50113"/>
    </source>
</evidence>
<evidence type="ECO:0000313" key="5">
    <source>
        <dbReference type="Proteomes" id="UP000032266"/>
    </source>
</evidence>
<dbReference type="InterPro" id="IPR052155">
    <property type="entry name" value="Biofilm_reg_signaling"/>
</dbReference>
<dbReference type="AlphaFoldDB" id="A0A0C5W3U9"/>
<dbReference type="NCBIfam" id="TIGR00254">
    <property type="entry name" value="GGDEF"/>
    <property type="match status" value="1"/>
</dbReference>
<dbReference type="Pfam" id="PF00990">
    <property type="entry name" value="GGDEF"/>
    <property type="match status" value="1"/>
</dbReference>
<dbReference type="SUPFAM" id="SSF55073">
    <property type="entry name" value="Nucleotide cyclase"/>
    <property type="match status" value="1"/>
</dbReference>
<evidence type="ECO:0000256" key="1">
    <source>
        <dbReference type="SAM" id="Phobius"/>
    </source>
</evidence>
<organism evidence="4 5">
    <name type="scientific">Gynuella sunshinyii YC6258</name>
    <dbReference type="NCBI Taxonomy" id="1445510"/>
    <lineage>
        <taxon>Bacteria</taxon>
        <taxon>Pseudomonadati</taxon>
        <taxon>Pseudomonadota</taxon>
        <taxon>Gammaproteobacteria</taxon>
        <taxon>Oceanospirillales</taxon>
        <taxon>Saccharospirillaceae</taxon>
        <taxon>Gynuella</taxon>
    </lineage>
</organism>
<proteinExistence type="predicted"/>
<feature type="domain" description="PAC" evidence="2">
    <location>
        <begin position="163"/>
        <end position="216"/>
    </location>
</feature>
<dbReference type="InterPro" id="IPR000700">
    <property type="entry name" value="PAS-assoc_C"/>
</dbReference>
<dbReference type="STRING" id="1445510.YC6258_05259"/>
<name>A0A0C5W3U9_9GAMM</name>